<feature type="transmembrane region" description="Helical" evidence="1">
    <location>
        <begin position="48"/>
        <end position="67"/>
    </location>
</feature>
<keyword evidence="1" id="KW-1133">Transmembrane helix</keyword>
<gene>
    <name evidence="3" type="ORF">KsCSTR_47870</name>
    <name evidence="2" type="ORF">kustc0602</name>
</gene>
<dbReference type="Proteomes" id="UP000501926">
    <property type="component" value="Chromosome"/>
</dbReference>
<keyword evidence="1" id="KW-0812">Transmembrane</keyword>
<dbReference type="EMBL" id="CT573073">
    <property type="protein sequence ID" value="CAJ71347.1"/>
    <property type="molecule type" value="Genomic_DNA"/>
</dbReference>
<evidence type="ECO:0000256" key="1">
    <source>
        <dbReference type="SAM" id="Phobius"/>
    </source>
</evidence>
<dbReference type="EMBL" id="CP049055">
    <property type="protein sequence ID" value="QII14164.1"/>
    <property type="molecule type" value="Genomic_DNA"/>
</dbReference>
<protein>
    <submittedName>
        <fullName evidence="2">Uncharacterized protein</fullName>
    </submittedName>
</protein>
<reference evidence="2" key="1">
    <citation type="journal article" date="2006" name="Nature">
        <title>Deciphering the evolution and metabolism of an anammox bacterium from a community genome.</title>
        <authorList>
            <person name="Strous M."/>
            <person name="Pelletier E."/>
            <person name="Mangenot S."/>
            <person name="Rattei T."/>
            <person name="Lehner A."/>
            <person name="Taylor M.W."/>
            <person name="Horn M."/>
            <person name="Daims H."/>
            <person name="Bartol-Mavel D."/>
            <person name="Wincker P."/>
            <person name="Barbe V."/>
            <person name="Fonknechten N."/>
            <person name="Vallenet D."/>
            <person name="Segurens B."/>
            <person name="Schenowitz-Truong C."/>
            <person name="Medigue C."/>
            <person name="Collingro A."/>
            <person name="Snel B."/>
            <person name="Dutilh B.E."/>
            <person name="OpDenCamp H.J.M."/>
            <person name="vanDerDrift C."/>
            <person name="Cirpus I."/>
            <person name="vanDePas-Schoonen K.T."/>
            <person name="Harhangi H.R."/>
            <person name="vanNiftrik L."/>
            <person name="Schmid M."/>
            <person name="Keltjens J."/>
            <person name="vanDeVossenberg J."/>
            <person name="Kartal B."/>
            <person name="Meier H."/>
            <person name="Frishman D."/>
            <person name="Huynen M.A."/>
            <person name="Mewes H."/>
            <person name="Weissenbach J."/>
            <person name="Jetten M.S.M."/>
            <person name="Wagner M."/>
            <person name="LePaslier D."/>
        </authorList>
    </citation>
    <scope>NUCLEOTIDE SEQUENCE</scope>
</reference>
<evidence type="ECO:0000313" key="2">
    <source>
        <dbReference type="EMBL" id="CAJ71347.1"/>
    </source>
</evidence>
<keyword evidence="1" id="KW-0472">Membrane</keyword>
<evidence type="ECO:0000313" key="4">
    <source>
        <dbReference type="Proteomes" id="UP000501926"/>
    </source>
</evidence>
<evidence type="ECO:0000313" key="3">
    <source>
        <dbReference type="EMBL" id="QII14164.1"/>
    </source>
</evidence>
<organism evidence="2">
    <name type="scientific">Kuenenia stuttgartiensis</name>
    <dbReference type="NCBI Taxonomy" id="174633"/>
    <lineage>
        <taxon>Bacteria</taxon>
        <taxon>Pseudomonadati</taxon>
        <taxon>Planctomycetota</taxon>
        <taxon>Candidatus Brocadiia</taxon>
        <taxon>Candidatus Brocadiales</taxon>
        <taxon>Candidatus Brocadiaceae</taxon>
        <taxon>Candidatus Kuenenia</taxon>
    </lineage>
</organism>
<proteinExistence type="predicted"/>
<dbReference type="AlphaFoldDB" id="Q1PVU3"/>
<name>Q1PVU3_KUEST</name>
<accession>Q1PVU3</accession>
<reference evidence="2" key="2">
    <citation type="submission" date="2006-01" db="EMBL/GenBank/DDBJ databases">
        <authorList>
            <person name="Genoscope"/>
        </authorList>
    </citation>
    <scope>NUCLEOTIDE SEQUENCE</scope>
</reference>
<sequence length="99" mass="11655">MAASGQRSKQADKRTSMQDLLKIRMTSYSLHQRQYSSRQYEDRKLPNLFRYEVMSLTLLVVVSYVNIIRFSKKETVPGLRPSQLHGYHMCNLLYCGTYE</sequence>
<reference evidence="3 4" key="3">
    <citation type="submission" date="2020-02" db="EMBL/GenBank/DDBJ databases">
        <title>Newly sequenced genome of strain CSTR1 showed variability in Candidatus Kuenenia stuttgartiensis genomes.</title>
        <authorList>
            <person name="Ding C."/>
            <person name="Adrian L."/>
        </authorList>
    </citation>
    <scope>NUCLEOTIDE SEQUENCE [LARGE SCALE GENOMIC DNA]</scope>
    <source>
        <strain evidence="3 4">CSTR1</strain>
    </source>
</reference>